<dbReference type="GO" id="GO:0046872">
    <property type="term" value="F:metal ion binding"/>
    <property type="evidence" value="ECO:0007669"/>
    <property type="project" value="UniProtKB-KW"/>
</dbReference>
<dbReference type="EMBL" id="JPKR02000005">
    <property type="protein sequence ID" value="KGD79714.1"/>
    <property type="molecule type" value="Genomic_DNA"/>
</dbReference>
<comment type="subunit">
    <text evidence="8">Monomer.</text>
</comment>
<dbReference type="PANTHER" id="PTHR19136:SF81">
    <property type="entry name" value="MOLYBDENUM COFACTOR GUANYLYLTRANSFERASE"/>
    <property type="match status" value="1"/>
</dbReference>
<keyword evidence="7 8" id="KW-0501">Molybdenum cofactor biosynthesis</keyword>
<dbReference type="HAMAP" id="MF_00316">
    <property type="entry name" value="MobA"/>
    <property type="match status" value="1"/>
</dbReference>
<feature type="binding site" evidence="8">
    <location>
        <position position="22"/>
    </location>
    <ligand>
        <name>GTP</name>
        <dbReference type="ChEBI" id="CHEBI:37565"/>
    </ligand>
</feature>
<evidence type="ECO:0000256" key="2">
    <source>
        <dbReference type="ARBA" id="ARBA00022679"/>
    </source>
</evidence>
<evidence type="ECO:0000256" key="7">
    <source>
        <dbReference type="ARBA" id="ARBA00023150"/>
    </source>
</evidence>
<dbReference type="GO" id="GO:0061603">
    <property type="term" value="F:molybdenum cofactor guanylyltransferase activity"/>
    <property type="evidence" value="ECO:0007669"/>
    <property type="project" value="UniProtKB-EC"/>
</dbReference>
<evidence type="ECO:0000256" key="5">
    <source>
        <dbReference type="ARBA" id="ARBA00022842"/>
    </source>
</evidence>
<comment type="cofactor">
    <cofactor evidence="8">
        <name>Mg(2+)</name>
        <dbReference type="ChEBI" id="CHEBI:18420"/>
    </cofactor>
</comment>
<keyword evidence="4 8" id="KW-0547">Nucleotide-binding</keyword>
<dbReference type="InterPro" id="IPR029044">
    <property type="entry name" value="Nucleotide-diphossugar_trans"/>
</dbReference>
<dbReference type="EC" id="2.7.7.77" evidence="8"/>
<comment type="caution">
    <text evidence="10">The sequence shown here is derived from an EMBL/GenBank/DDBJ whole genome shotgun (WGS) entry which is preliminary data.</text>
</comment>
<keyword evidence="1 8" id="KW-0963">Cytoplasm</keyword>
<keyword evidence="3 8" id="KW-0479">Metal-binding</keyword>
<dbReference type="Pfam" id="PF12804">
    <property type="entry name" value="NTP_transf_3"/>
    <property type="match status" value="1"/>
</dbReference>
<keyword evidence="11" id="KW-1185">Reference proteome</keyword>
<dbReference type="CDD" id="cd02503">
    <property type="entry name" value="MobA"/>
    <property type="match status" value="1"/>
</dbReference>
<evidence type="ECO:0000256" key="4">
    <source>
        <dbReference type="ARBA" id="ARBA00022741"/>
    </source>
</evidence>
<comment type="similarity">
    <text evidence="8">Belongs to the MobA family.</text>
</comment>
<dbReference type="RefSeq" id="WP_038016127.1">
    <property type="nucleotide sequence ID" value="NZ_JPKR02000005.1"/>
</dbReference>
<dbReference type="eggNOG" id="COG0746">
    <property type="taxonomic scope" value="Bacteria"/>
</dbReference>
<dbReference type="AlphaFoldDB" id="A0A095TT23"/>
<dbReference type="InterPro" id="IPR025877">
    <property type="entry name" value="MobA-like_NTP_Trfase"/>
</dbReference>
<comment type="catalytic activity">
    <reaction evidence="8">
        <text>Mo-molybdopterin + GTP + H(+) = Mo-molybdopterin guanine dinucleotide + diphosphate</text>
        <dbReference type="Rhea" id="RHEA:34243"/>
        <dbReference type="ChEBI" id="CHEBI:15378"/>
        <dbReference type="ChEBI" id="CHEBI:33019"/>
        <dbReference type="ChEBI" id="CHEBI:37565"/>
        <dbReference type="ChEBI" id="CHEBI:71302"/>
        <dbReference type="ChEBI" id="CHEBI:71310"/>
        <dbReference type="EC" id="2.7.7.77"/>
    </reaction>
</comment>
<comment type="domain">
    <text evidence="8">The N-terminal domain determines nucleotide recognition and specific binding, while the C-terminal domain determines the specific binding to the target protein.</text>
</comment>
<name>A0A095TT23_9GAMM</name>
<keyword evidence="6 8" id="KW-0342">GTP-binding</keyword>
<dbReference type="InterPro" id="IPR013482">
    <property type="entry name" value="Molybde_CF_guanTrfase"/>
</dbReference>
<evidence type="ECO:0000256" key="6">
    <source>
        <dbReference type="ARBA" id="ARBA00023134"/>
    </source>
</evidence>
<keyword evidence="2 8" id="KW-0808">Transferase</keyword>
<feature type="domain" description="MobA-like NTP transferase" evidence="9">
    <location>
        <begin position="6"/>
        <end position="156"/>
    </location>
</feature>
<evidence type="ECO:0000313" key="10">
    <source>
        <dbReference type="EMBL" id="KGD79714.1"/>
    </source>
</evidence>
<proteinExistence type="inferred from homology"/>
<evidence type="ECO:0000256" key="8">
    <source>
        <dbReference type="HAMAP-Rule" id="MF_00316"/>
    </source>
</evidence>
<comment type="function">
    <text evidence="8">Transfers a GMP moiety from GTP to Mo-molybdopterin (Mo-MPT) cofactor (Moco or molybdenum cofactor) to form Mo-molybdopterin guanine dinucleotide (Mo-MGD) cofactor.</text>
</comment>
<comment type="subcellular location">
    <subcellularLocation>
        <location evidence="8">Cytoplasm</location>
    </subcellularLocation>
</comment>
<dbReference type="GO" id="GO:1902758">
    <property type="term" value="P:bis(molybdopterin guanine dinucleotide)molybdenum biosynthetic process"/>
    <property type="evidence" value="ECO:0007669"/>
    <property type="project" value="TreeGrafter"/>
</dbReference>
<feature type="binding site" evidence="8">
    <location>
        <position position="98"/>
    </location>
    <ligand>
        <name>Mg(2+)</name>
        <dbReference type="ChEBI" id="CHEBI:18420"/>
    </ligand>
</feature>
<feature type="binding site" evidence="8">
    <location>
        <position position="68"/>
    </location>
    <ligand>
        <name>GTP</name>
        <dbReference type="ChEBI" id="CHEBI:37565"/>
    </ligand>
</feature>
<gene>
    <name evidence="8 10" type="primary">mobA</name>
    <name evidence="10" type="ORF">HA49_01740</name>
</gene>
<evidence type="ECO:0000256" key="1">
    <source>
        <dbReference type="ARBA" id="ARBA00022490"/>
    </source>
</evidence>
<feature type="binding site" evidence="8">
    <location>
        <position position="98"/>
    </location>
    <ligand>
        <name>GTP</name>
        <dbReference type="ChEBI" id="CHEBI:37565"/>
    </ligand>
</feature>
<protein>
    <recommendedName>
        <fullName evidence="8">Molybdenum cofactor guanylyltransferase</fullName>
        <shortName evidence="8">MoCo guanylyltransferase</shortName>
        <ecNumber evidence="8">2.7.7.77</ecNumber>
    </recommendedName>
    <alternativeName>
        <fullName evidence="8">GTP:molybdopterin guanylyltransferase</fullName>
    </alternativeName>
    <alternativeName>
        <fullName evidence="8">Mo-MPT guanylyltransferase</fullName>
    </alternativeName>
    <alternativeName>
        <fullName evidence="8">Molybdopterin guanylyltransferase</fullName>
    </alternativeName>
    <alternativeName>
        <fullName evidence="8">Molybdopterin-guanine dinucleotide synthase</fullName>
        <shortName evidence="8">MGD synthase</shortName>
    </alternativeName>
</protein>
<dbReference type="NCBIfam" id="TIGR02665">
    <property type="entry name" value="molyb_mobA"/>
    <property type="match status" value="1"/>
</dbReference>
<evidence type="ECO:0000256" key="3">
    <source>
        <dbReference type="ARBA" id="ARBA00022723"/>
    </source>
</evidence>
<dbReference type="PANTHER" id="PTHR19136">
    <property type="entry name" value="MOLYBDENUM COFACTOR GUANYLYLTRANSFERASE"/>
    <property type="match status" value="1"/>
</dbReference>
<dbReference type="SUPFAM" id="SSF53448">
    <property type="entry name" value="Nucleotide-diphospho-sugar transferases"/>
    <property type="match status" value="1"/>
</dbReference>
<reference evidence="10" key="1">
    <citation type="submission" date="2014-12" db="EMBL/GenBank/DDBJ databases">
        <title>The draft genome of the Tatumella morbirosei type strain, LMG23360T isolated from pineapple rot.</title>
        <authorList>
            <person name="Smits T.H."/>
            <person name="Palmer M."/>
            <person name="Venter S.N."/>
            <person name="Duffy B."/>
            <person name="Steenkamp E.T."/>
            <person name="Chan W.Y."/>
            <person name="Coutinho T.A."/>
            <person name="Coetzee M.P."/>
            <person name="De Maayer P."/>
        </authorList>
    </citation>
    <scope>NUCLEOTIDE SEQUENCE [LARGE SCALE GENOMIC DNA]</scope>
    <source>
        <strain evidence="10">LMG 23360</strain>
    </source>
</reference>
<dbReference type="Proteomes" id="UP000029577">
    <property type="component" value="Unassembled WGS sequence"/>
</dbReference>
<comment type="caution">
    <text evidence="8">Lacks conserved residue(s) required for the propagation of feature annotation.</text>
</comment>
<feature type="binding site" evidence="8">
    <location>
        <begin position="9"/>
        <end position="11"/>
    </location>
    <ligand>
        <name>GTP</name>
        <dbReference type="ChEBI" id="CHEBI:37565"/>
    </ligand>
</feature>
<dbReference type="OrthoDB" id="9788394at2"/>
<dbReference type="GO" id="GO:0005737">
    <property type="term" value="C:cytoplasm"/>
    <property type="evidence" value="ECO:0007669"/>
    <property type="project" value="UniProtKB-SubCell"/>
</dbReference>
<sequence length="190" mass="21683">MKDITGVILAGGAGRRMEGKDKGLVMFHHQPLFMHVARRFAPQVSRLLISANRNHDIYQQYGYSTFSDSLSDFQGPLAGILSGLLVSSSDWVAFASCDAPFAPENFVDQLWKNKQEDRACWIQTRHRDHPVFCLINRQLIPELKSYLSSGERRVLTFLQQYGHPVISDTPESSFINMNTSDDLRDYEEQK</sequence>
<evidence type="ECO:0000259" key="9">
    <source>
        <dbReference type="Pfam" id="PF12804"/>
    </source>
</evidence>
<evidence type="ECO:0000313" key="11">
    <source>
        <dbReference type="Proteomes" id="UP000029577"/>
    </source>
</evidence>
<organism evidence="10 11">
    <name type="scientific">Tatumella morbirosei</name>
    <dbReference type="NCBI Taxonomy" id="642227"/>
    <lineage>
        <taxon>Bacteria</taxon>
        <taxon>Pseudomonadati</taxon>
        <taxon>Pseudomonadota</taxon>
        <taxon>Gammaproteobacteria</taxon>
        <taxon>Enterobacterales</taxon>
        <taxon>Erwiniaceae</taxon>
        <taxon>Tatumella</taxon>
    </lineage>
</organism>
<dbReference type="STRING" id="642227.HA49_01740"/>
<dbReference type="Gene3D" id="3.90.550.10">
    <property type="entry name" value="Spore Coat Polysaccharide Biosynthesis Protein SpsA, Chain A"/>
    <property type="match status" value="1"/>
</dbReference>
<accession>A0A095TT23</accession>
<keyword evidence="5 8" id="KW-0460">Magnesium</keyword>
<dbReference type="GO" id="GO:0005525">
    <property type="term" value="F:GTP binding"/>
    <property type="evidence" value="ECO:0007669"/>
    <property type="project" value="UniProtKB-UniRule"/>
</dbReference>